<dbReference type="RefSeq" id="WP_214114287.1">
    <property type="nucleotide sequence ID" value="NZ_JAHCTB010000006.1"/>
</dbReference>
<accession>A0ABS5S724</accession>
<dbReference type="Proteomes" id="UP001297092">
    <property type="component" value="Unassembled WGS sequence"/>
</dbReference>
<sequence>MKFLSPLFLLFYISVYSQVGIGTTDPTATLDIDGTVRIRSTQQENDLEIAKDSILVISKNGNVNRTTSKDVYESHIKTAVRGTFSGSGNIAITLGSNVATIPFNNLEFDTNTEFNTSTHIFTAKQDGIYHVYGQINSSGGIAASPDYGIQILKNNTVIVQQNFSNLNISLLGLNLNVTPPIRSVQTLVKLNAGETIRFQLYTSLVSVNLLRSPIDSYFTIHQIR</sequence>
<name>A0ABS5S724_9FLAO</name>
<dbReference type="EMBL" id="JAHCTB010000006">
    <property type="protein sequence ID" value="MBT0609017.1"/>
    <property type="molecule type" value="Genomic_DNA"/>
</dbReference>
<feature type="chain" id="PRO_5047330343" description="C1q domain-containing protein" evidence="1">
    <location>
        <begin position="20"/>
        <end position="224"/>
    </location>
</feature>
<reference evidence="2 3" key="1">
    <citation type="submission" date="2021-05" db="EMBL/GenBank/DDBJ databases">
        <title>Aequorivita echinoideorum JCM 30378 genome.</title>
        <authorList>
            <person name="Zhang H."/>
            <person name="Li C."/>
        </authorList>
    </citation>
    <scope>NUCLEOTIDE SEQUENCE [LARGE SCALE GENOMIC DNA]</scope>
    <source>
        <strain evidence="2 3">JCM30378</strain>
    </source>
</reference>
<organism evidence="2 3">
    <name type="scientific">Aequorivita echinoideorum</name>
    <dbReference type="NCBI Taxonomy" id="1549647"/>
    <lineage>
        <taxon>Bacteria</taxon>
        <taxon>Pseudomonadati</taxon>
        <taxon>Bacteroidota</taxon>
        <taxon>Flavobacteriia</taxon>
        <taxon>Flavobacteriales</taxon>
        <taxon>Flavobacteriaceae</taxon>
        <taxon>Aequorivita</taxon>
    </lineage>
</organism>
<dbReference type="SUPFAM" id="SSF49842">
    <property type="entry name" value="TNF-like"/>
    <property type="match status" value="1"/>
</dbReference>
<comment type="caution">
    <text evidence="2">The sequence shown here is derived from an EMBL/GenBank/DDBJ whole genome shotgun (WGS) entry which is preliminary data.</text>
</comment>
<feature type="signal peptide" evidence="1">
    <location>
        <begin position="1"/>
        <end position="19"/>
    </location>
</feature>
<evidence type="ECO:0000256" key="1">
    <source>
        <dbReference type="SAM" id="SignalP"/>
    </source>
</evidence>
<evidence type="ECO:0008006" key="4">
    <source>
        <dbReference type="Google" id="ProtNLM"/>
    </source>
</evidence>
<keyword evidence="3" id="KW-1185">Reference proteome</keyword>
<keyword evidence="1" id="KW-0732">Signal</keyword>
<gene>
    <name evidence="2" type="ORF">KIV10_12585</name>
</gene>
<evidence type="ECO:0000313" key="3">
    <source>
        <dbReference type="Proteomes" id="UP001297092"/>
    </source>
</evidence>
<dbReference type="InterPro" id="IPR008983">
    <property type="entry name" value="Tumour_necrosis_fac-like_dom"/>
</dbReference>
<dbReference type="Gene3D" id="2.60.120.40">
    <property type="match status" value="1"/>
</dbReference>
<proteinExistence type="predicted"/>
<evidence type="ECO:0000313" key="2">
    <source>
        <dbReference type="EMBL" id="MBT0609017.1"/>
    </source>
</evidence>
<protein>
    <recommendedName>
        <fullName evidence="4">C1q domain-containing protein</fullName>
    </recommendedName>
</protein>